<evidence type="ECO:0000313" key="6">
    <source>
        <dbReference type="EMBL" id="KHJ88800.1"/>
    </source>
</evidence>
<dbReference type="InterPro" id="IPR021150">
    <property type="entry name" value="Ubiq_cyt_c_chap"/>
</dbReference>
<dbReference type="InterPro" id="IPR035896">
    <property type="entry name" value="AN1-like_Znf"/>
</dbReference>
<dbReference type="Pfam" id="PF03981">
    <property type="entry name" value="Ubiq_cyt_C_chap"/>
    <property type="match status" value="1"/>
</dbReference>
<reference evidence="6 7" key="1">
    <citation type="submission" date="2014-03" db="EMBL/GenBank/DDBJ databases">
        <title>Draft genome of the hookworm Oesophagostomum dentatum.</title>
        <authorList>
            <person name="Mitreva M."/>
        </authorList>
    </citation>
    <scope>NUCLEOTIDE SEQUENCE [LARGE SCALE GENOMIC DNA]</scope>
    <source>
        <strain evidence="6 7">OD-Hann</strain>
    </source>
</reference>
<dbReference type="Proteomes" id="UP000053660">
    <property type="component" value="Unassembled WGS sequence"/>
</dbReference>
<dbReference type="PANTHER" id="PTHR14677">
    <property type="entry name" value="ARSENITE INDUCUBLE RNA ASSOCIATED PROTEIN AIP-1-RELATED"/>
    <property type="match status" value="1"/>
</dbReference>
<accession>A0A0B1T054</accession>
<evidence type="ECO:0000256" key="3">
    <source>
        <dbReference type="ARBA" id="ARBA00022833"/>
    </source>
</evidence>
<keyword evidence="3" id="KW-0862">Zinc</keyword>
<dbReference type="SMART" id="SM00154">
    <property type="entry name" value="ZnF_AN1"/>
    <property type="match status" value="2"/>
</dbReference>
<proteinExistence type="predicted"/>
<keyword evidence="7" id="KW-1185">Reference proteome</keyword>
<dbReference type="GO" id="GO:0005783">
    <property type="term" value="C:endoplasmic reticulum"/>
    <property type="evidence" value="ECO:0007669"/>
    <property type="project" value="TreeGrafter"/>
</dbReference>
<feature type="domain" description="AN1-type" evidence="5">
    <location>
        <begin position="170"/>
        <end position="218"/>
    </location>
</feature>
<protein>
    <submittedName>
        <fullName evidence="6">AN1-like Zinc finger</fullName>
    </submittedName>
</protein>
<gene>
    <name evidence="6" type="ORF">OESDEN_11397</name>
</gene>
<dbReference type="InterPro" id="IPR000058">
    <property type="entry name" value="Znf_AN1"/>
</dbReference>
<evidence type="ECO:0000259" key="5">
    <source>
        <dbReference type="PROSITE" id="PS51039"/>
    </source>
</evidence>
<dbReference type="GO" id="GO:0043161">
    <property type="term" value="P:proteasome-mediated ubiquitin-dependent protein catabolic process"/>
    <property type="evidence" value="ECO:0007669"/>
    <property type="project" value="TreeGrafter"/>
</dbReference>
<dbReference type="Pfam" id="PF01428">
    <property type="entry name" value="zf-AN1"/>
    <property type="match status" value="1"/>
</dbReference>
<dbReference type="SUPFAM" id="SSF118310">
    <property type="entry name" value="AN1-like Zinc finger"/>
    <property type="match status" value="2"/>
</dbReference>
<evidence type="ECO:0000256" key="1">
    <source>
        <dbReference type="ARBA" id="ARBA00022723"/>
    </source>
</evidence>
<evidence type="ECO:0000256" key="2">
    <source>
        <dbReference type="ARBA" id="ARBA00022771"/>
    </source>
</evidence>
<keyword evidence="1" id="KW-0479">Metal-binding</keyword>
<dbReference type="Gene3D" id="4.10.1110.10">
    <property type="entry name" value="AN1-like Zinc finger"/>
    <property type="match status" value="2"/>
</dbReference>
<sequence length="417" mass="47168">MVLMRMHPSLEAQAYLRLQRSMLATLWFDVDSRLKIVGEELKQTLTSQSDLKSMHGLHLQTFLEYDELKTSCFKGFLADDRTFAAAIWRCLYMGRTCDPIHVLRAIAYMRSTIAWLDTLDLNEIMVDGYSSPQRSAKIIGLDKAGHTWDFVHRYFQELFICTKKAMAELPDLGARCRFESCKRLDFLPFTCPLCKCCFCSDHRFVHGCDNSKQYDPSTAVPSSSGPLRGFLCSFEGCSRAESIKIVCPYCERNYCLKHRHADEHSCDSIPEKVQKTHPNITIPTVEPSAKPEKTAAKAAKAPLNPADQKKIDRILIMKLKMNAKATADVPTEERMFLFIEGEDMNGRQAVVVSKVCISVYYRNGPLAVAPQLIKKLLSLDEAKTVQIVKTDSDNPLDYAETASDHLNDMDTVRVQIA</sequence>
<evidence type="ECO:0000313" key="7">
    <source>
        <dbReference type="Proteomes" id="UP000053660"/>
    </source>
</evidence>
<dbReference type="PANTHER" id="PTHR14677:SF20">
    <property type="entry name" value="ZINC FINGER AN1-TYPE CONTAINING 2A-RELATED"/>
    <property type="match status" value="1"/>
</dbReference>
<keyword evidence="2 4" id="KW-0863">Zinc-finger</keyword>
<dbReference type="AlphaFoldDB" id="A0A0B1T054"/>
<dbReference type="EMBL" id="KN555176">
    <property type="protein sequence ID" value="KHJ88800.1"/>
    <property type="molecule type" value="Genomic_DNA"/>
</dbReference>
<feature type="domain" description="AN1-type" evidence="5">
    <location>
        <begin position="226"/>
        <end position="274"/>
    </location>
</feature>
<organism evidence="6 7">
    <name type="scientific">Oesophagostomum dentatum</name>
    <name type="common">Nodular worm</name>
    <dbReference type="NCBI Taxonomy" id="61180"/>
    <lineage>
        <taxon>Eukaryota</taxon>
        <taxon>Metazoa</taxon>
        <taxon>Ecdysozoa</taxon>
        <taxon>Nematoda</taxon>
        <taxon>Chromadorea</taxon>
        <taxon>Rhabditida</taxon>
        <taxon>Rhabditina</taxon>
        <taxon>Rhabditomorpha</taxon>
        <taxon>Strongyloidea</taxon>
        <taxon>Strongylidae</taxon>
        <taxon>Oesophagostomum</taxon>
    </lineage>
</organism>
<dbReference type="GO" id="GO:0045047">
    <property type="term" value="P:protein targeting to ER"/>
    <property type="evidence" value="ECO:0007669"/>
    <property type="project" value="TreeGrafter"/>
</dbReference>
<dbReference type="PROSITE" id="PS51039">
    <property type="entry name" value="ZF_AN1"/>
    <property type="match status" value="2"/>
</dbReference>
<dbReference type="OrthoDB" id="4007at2759"/>
<evidence type="ECO:0000256" key="4">
    <source>
        <dbReference type="PROSITE-ProRule" id="PRU00449"/>
    </source>
</evidence>
<name>A0A0B1T054_OESDE</name>
<dbReference type="GO" id="GO:0008270">
    <property type="term" value="F:zinc ion binding"/>
    <property type="evidence" value="ECO:0007669"/>
    <property type="project" value="UniProtKB-KW"/>
</dbReference>